<dbReference type="GO" id="GO:0003700">
    <property type="term" value="F:DNA-binding transcription factor activity"/>
    <property type="evidence" value="ECO:0007669"/>
    <property type="project" value="InterPro"/>
</dbReference>
<feature type="domain" description="HTH araC/xylS-type" evidence="4">
    <location>
        <begin position="156"/>
        <end position="255"/>
    </location>
</feature>
<dbReference type="CDD" id="cd06124">
    <property type="entry name" value="cupin_NimR-like_N"/>
    <property type="match status" value="1"/>
</dbReference>
<proteinExistence type="predicted"/>
<dbReference type="PROSITE" id="PS01124">
    <property type="entry name" value="HTH_ARAC_FAMILY_2"/>
    <property type="match status" value="1"/>
</dbReference>
<reference evidence="5 6" key="1">
    <citation type="submission" date="2018-03" db="EMBL/GenBank/DDBJ databases">
        <title>Diversity of phytobeneficial traits revealed by whole-genome analysis of worldwide-isolated phenazine-producing Pseudomonas spp.</title>
        <authorList>
            <person name="Biessy A."/>
            <person name="Novinscak A."/>
            <person name="Blom J."/>
            <person name="Leger G."/>
            <person name="Thomashow L.S."/>
            <person name="Cazorla F.M."/>
            <person name="Josic D."/>
            <person name="Filion M."/>
        </authorList>
    </citation>
    <scope>NUCLEOTIDE SEQUENCE [LARGE SCALE GENOMIC DNA]</scope>
    <source>
        <strain evidence="5 6">B25</strain>
    </source>
</reference>
<evidence type="ECO:0000259" key="4">
    <source>
        <dbReference type="PROSITE" id="PS01124"/>
    </source>
</evidence>
<evidence type="ECO:0000256" key="3">
    <source>
        <dbReference type="ARBA" id="ARBA00023163"/>
    </source>
</evidence>
<dbReference type="SUPFAM" id="SSF51182">
    <property type="entry name" value="RmlC-like cupins"/>
    <property type="match status" value="1"/>
</dbReference>
<dbReference type="Proteomes" id="UP000268048">
    <property type="component" value="Chromosome"/>
</dbReference>
<evidence type="ECO:0000256" key="1">
    <source>
        <dbReference type="ARBA" id="ARBA00023015"/>
    </source>
</evidence>
<keyword evidence="1" id="KW-0805">Transcription regulation</keyword>
<dbReference type="AlphaFoldDB" id="A0A3G7TPG1"/>
<dbReference type="SMART" id="SM00342">
    <property type="entry name" value="HTH_ARAC"/>
    <property type="match status" value="1"/>
</dbReference>
<keyword evidence="2" id="KW-0238">DNA-binding</keyword>
<name>A0A3G7TPG1_9PSED</name>
<dbReference type="InterPro" id="IPR018062">
    <property type="entry name" value="HTH_AraC-typ_CS"/>
</dbReference>
<protein>
    <submittedName>
        <fullName evidence="5">Transcriptional regulator, AraC family</fullName>
    </submittedName>
</protein>
<dbReference type="PANTHER" id="PTHR11019">
    <property type="entry name" value="HTH-TYPE TRANSCRIPTIONAL REGULATOR NIMR"/>
    <property type="match status" value="1"/>
</dbReference>
<dbReference type="InterPro" id="IPR009057">
    <property type="entry name" value="Homeodomain-like_sf"/>
</dbReference>
<dbReference type="Pfam" id="PF02311">
    <property type="entry name" value="AraC_binding"/>
    <property type="match status" value="1"/>
</dbReference>
<dbReference type="Pfam" id="PF12833">
    <property type="entry name" value="HTH_18"/>
    <property type="match status" value="1"/>
</dbReference>
<dbReference type="SUPFAM" id="SSF46689">
    <property type="entry name" value="Homeodomain-like"/>
    <property type="match status" value="1"/>
</dbReference>
<sequence>MALAAPPDLSDTDVPVQPLARTYPRGLFIEPHEHAWGQLLYAMSGVMWVETPNEALVVPPQRAVWLPPGVPHGIRVVTDLQMRNIYLRPSLAATLDSQVQVLQVDNLLRELIVRLVEQAGAPQPEYYDALVGLALLELKRARRSQLKIVLPDRSDRRLISLCQAVMAAPSLDIPFERHAEAAGASVRTLARLFKDGLGMGFAEWRRQVQLATAAAELIQGVPVGTIARELGYSPGSFSDMFRRELGLAPVAIRGRRSPRLSACHPCSRCRALRGCDRLRSRRKA</sequence>
<organism evidence="5 6">
    <name type="scientific">Pseudomonas chlororaphis</name>
    <dbReference type="NCBI Taxonomy" id="587753"/>
    <lineage>
        <taxon>Bacteria</taxon>
        <taxon>Pseudomonadati</taxon>
        <taxon>Pseudomonadota</taxon>
        <taxon>Gammaproteobacteria</taxon>
        <taxon>Pseudomonadales</taxon>
        <taxon>Pseudomonadaceae</taxon>
        <taxon>Pseudomonas</taxon>
    </lineage>
</organism>
<accession>A0A3G7TPG1</accession>
<dbReference type="PROSITE" id="PS00041">
    <property type="entry name" value="HTH_ARAC_FAMILY_1"/>
    <property type="match status" value="1"/>
</dbReference>
<dbReference type="GO" id="GO:0043565">
    <property type="term" value="F:sequence-specific DNA binding"/>
    <property type="evidence" value="ECO:0007669"/>
    <property type="project" value="InterPro"/>
</dbReference>
<dbReference type="Gene3D" id="2.60.120.10">
    <property type="entry name" value="Jelly Rolls"/>
    <property type="match status" value="1"/>
</dbReference>
<evidence type="ECO:0000313" key="6">
    <source>
        <dbReference type="Proteomes" id="UP000268048"/>
    </source>
</evidence>
<dbReference type="EMBL" id="CP027753">
    <property type="protein sequence ID" value="AZE48149.1"/>
    <property type="molecule type" value="Genomic_DNA"/>
</dbReference>
<dbReference type="Gene3D" id="1.10.10.60">
    <property type="entry name" value="Homeodomain-like"/>
    <property type="match status" value="2"/>
</dbReference>
<dbReference type="InterPro" id="IPR003313">
    <property type="entry name" value="AraC-bd"/>
</dbReference>
<dbReference type="InterPro" id="IPR011051">
    <property type="entry name" value="RmlC_Cupin_sf"/>
</dbReference>
<evidence type="ECO:0000256" key="2">
    <source>
        <dbReference type="ARBA" id="ARBA00023125"/>
    </source>
</evidence>
<dbReference type="InterPro" id="IPR014710">
    <property type="entry name" value="RmlC-like_jellyroll"/>
</dbReference>
<gene>
    <name evidence="5" type="ORF">C4K04_2476</name>
</gene>
<evidence type="ECO:0000313" key="5">
    <source>
        <dbReference type="EMBL" id="AZE48149.1"/>
    </source>
</evidence>
<keyword evidence="3" id="KW-0804">Transcription</keyword>
<dbReference type="RefSeq" id="WP_241177256.1">
    <property type="nucleotide sequence ID" value="NZ_CP027753.1"/>
</dbReference>
<dbReference type="GO" id="GO:0009893">
    <property type="term" value="P:positive regulation of metabolic process"/>
    <property type="evidence" value="ECO:0007669"/>
    <property type="project" value="UniProtKB-ARBA"/>
</dbReference>
<dbReference type="PANTHER" id="PTHR11019:SF159">
    <property type="entry name" value="TRANSCRIPTIONAL REGULATOR-RELATED"/>
    <property type="match status" value="1"/>
</dbReference>
<dbReference type="InterPro" id="IPR018060">
    <property type="entry name" value="HTH_AraC"/>
</dbReference>